<protein>
    <submittedName>
        <fullName evidence="1">Uncharacterized protein</fullName>
    </submittedName>
</protein>
<dbReference type="AlphaFoldDB" id="A0A9P5P302"/>
<comment type="caution">
    <text evidence="1">The sequence shown here is derived from an EMBL/GenBank/DDBJ whole genome shotgun (WGS) entry which is preliminary data.</text>
</comment>
<proteinExistence type="predicted"/>
<dbReference type="Proteomes" id="UP000772434">
    <property type="component" value="Unassembled WGS sequence"/>
</dbReference>
<accession>A0A9P5P302</accession>
<feature type="non-terminal residue" evidence="1">
    <location>
        <position position="1"/>
    </location>
</feature>
<keyword evidence="2" id="KW-1185">Reference proteome</keyword>
<name>A0A9P5P302_9AGAR</name>
<evidence type="ECO:0000313" key="2">
    <source>
        <dbReference type="Proteomes" id="UP000772434"/>
    </source>
</evidence>
<dbReference type="OrthoDB" id="2688890at2759"/>
<reference evidence="1" key="1">
    <citation type="submission" date="2020-11" db="EMBL/GenBank/DDBJ databases">
        <authorList>
            <consortium name="DOE Joint Genome Institute"/>
            <person name="Ahrendt S."/>
            <person name="Riley R."/>
            <person name="Andreopoulos W."/>
            <person name="Labutti K."/>
            <person name="Pangilinan J."/>
            <person name="Ruiz-Duenas F.J."/>
            <person name="Barrasa J.M."/>
            <person name="Sanchez-Garcia M."/>
            <person name="Camarero S."/>
            <person name="Miyauchi S."/>
            <person name="Serrano A."/>
            <person name="Linde D."/>
            <person name="Babiker R."/>
            <person name="Drula E."/>
            <person name="Ayuso-Fernandez I."/>
            <person name="Pacheco R."/>
            <person name="Padilla G."/>
            <person name="Ferreira P."/>
            <person name="Barriuso J."/>
            <person name="Kellner H."/>
            <person name="Castanera R."/>
            <person name="Alfaro M."/>
            <person name="Ramirez L."/>
            <person name="Pisabarro A.G."/>
            <person name="Kuo A."/>
            <person name="Tritt A."/>
            <person name="Lipzen A."/>
            <person name="He G."/>
            <person name="Yan M."/>
            <person name="Ng V."/>
            <person name="Cullen D."/>
            <person name="Martin F."/>
            <person name="Rosso M.-N."/>
            <person name="Henrissat B."/>
            <person name="Hibbett D."/>
            <person name="Martinez A.T."/>
            <person name="Grigoriev I.V."/>
        </authorList>
    </citation>
    <scope>NUCLEOTIDE SEQUENCE</scope>
    <source>
        <strain evidence="1">AH 40177</strain>
    </source>
</reference>
<dbReference type="EMBL" id="JADNRY010001441">
    <property type="protein sequence ID" value="KAF9016470.1"/>
    <property type="molecule type" value="Genomic_DNA"/>
</dbReference>
<feature type="non-terminal residue" evidence="1">
    <location>
        <position position="65"/>
    </location>
</feature>
<sequence>STNISATAKAYGTVCALILLKSKSLPSTISPALFQALFQGSSSVDDRDWISYFHQSAYEVISDWP</sequence>
<evidence type="ECO:0000313" key="1">
    <source>
        <dbReference type="EMBL" id="KAF9016470.1"/>
    </source>
</evidence>
<organism evidence="1 2">
    <name type="scientific">Rhodocollybia butyracea</name>
    <dbReference type="NCBI Taxonomy" id="206335"/>
    <lineage>
        <taxon>Eukaryota</taxon>
        <taxon>Fungi</taxon>
        <taxon>Dikarya</taxon>
        <taxon>Basidiomycota</taxon>
        <taxon>Agaricomycotina</taxon>
        <taxon>Agaricomycetes</taxon>
        <taxon>Agaricomycetidae</taxon>
        <taxon>Agaricales</taxon>
        <taxon>Marasmiineae</taxon>
        <taxon>Omphalotaceae</taxon>
        <taxon>Rhodocollybia</taxon>
    </lineage>
</organism>
<gene>
    <name evidence="1" type="ORF">BDP27DRAFT_1190245</name>
</gene>